<comment type="caution">
    <text evidence="6">The sequence shown here is derived from an EMBL/GenBank/DDBJ whole genome shotgun (WGS) entry which is preliminary data.</text>
</comment>
<dbReference type="GO" id="GO:0009403">
    <property type="term" value="P:toxin biosynthetic process"/>
    <property type="evidence" value="ECO:0007669"/>
    <property type="project" value="InterPro"/>
</dbReference>
<dbReference type="Proteomes" id="UP000321580">
    <property type="component" value="Unassembled WGS sequence"/>
</dbReference>
<dbReference type="PANTHER" id="PTHR37306">
    <property type="entry name" value="COLICIN V PRODUCTION PROTEIN"/>
    <property type="match status" value="1"/>
</dbReference>
<gene>
    <name evidence="6" type="ORF">FRY97_10930</name>
</gene>
<feature type="transmembrane region" description="Helical" evidence="5">
    <location>
        <begin position="93"/>
        <end position="119"/>
    </location>
</feature>
<evidence type="ECO:0000256" key="1">
    <source>
        <dbReference type="ARBA" id="ARBA00004141"/>
    </source>
</evidence>
<dbReference type="InterPro" id="IPR003825">
    <property type="entry name" value="Colicin-V_CvpA"/>
</dbReference>
<keyword evidence="2 5" id="KW-0812">Transmembrane</keyword>
<keyword evidence="4 5" id="KW-0472">Membrane</keyword>
<reference evidence="6 7" key="1">
    <citation type="submission" date="2019-08" db="EMBL/GenBank/DDBJ databases">
        <title>Genome of Phaeodactylibacter luteus.</title>
        <authorList>
            <person name="Bowman J.P."/>
        </authorList>
    </citation>
    <scope>NUCLEOTIDE SEQUENCE [LARGE SCALE GENOMIC DNA]</scope>
    <source>
        <strain evidence="6 7">KCTC 42180</strain>
    </source>
</reference>
<dbReference type="Pfam" id="PF02674">
    <property type="entry name" value="Colicin_V"/>
    <property type="match status" value="1"/>
</dbReference>
<dbReference type="RefSeq" id="WP_147167568.1">
    <property type="nucleotide sequence ID" value="NZ_VOOR01000020.1"/>
</dbReference>
<keyword evidence="7" id="KW-1185">Reference proteome</keyword>
<protein>
    <submittedName>
        <fullName evidence="6">CvpA family protein</fullName>
    </submittedName>
</protein>
<dbReference type="PANTHER" id="PTHR37306:SF1">
    <property type="entry name" value="COLICIN V PRODUCTION PROTEIN"/>
    <property type="match status" value="1"/>
</dbReference>
<evidence type="ECO:0000256" key="5">
    <source>
        <dbReference type="SAM" id="Phobius"/>
    </source>
</evidence>
<name>A0A5C6RL89_9BACT</name>
<evidence type="ECO:0000256" key="4">
    <source>
        <dbReference type="ARBA" id="ARBA00023136"/>
    </source>
</evidence>
<accession>A0A5C6RL89</accession>
<feature type="transmembrane region" description="Helical" evidence="5">
    <location>
        <begin position="22"/>
        <end position="41"/>
    </location>
</feature>
<dbReference type="OrthoDB" id="1492026at2"/>
<evidence type="ECO:0000256" key="3">
    <source>
        <dbReference type="ARBA" id="ARBA00022989"/>
    </source>
</evidence>
<organism evidence="6 7">
    <name type="scientific">Phaeodactylibacter luteus</name>
    <dbReference type="NCBI Taxonomy" id="1564516"/>
    <lineage>
        <taxon>Bacteria</taxon>
        <taxon>Pseudomonadati</taxon>
        <taxon>Bacteroidota</taxon>
        <taxon>Saprospiria</taxon>
        <taxon>Saprospirales</taxon>
        <taxon>Haliscomenobacteraceae</taxon>
        <taxon>Phaeodactylibacter</taxon>
    </lineage>
</organism>
<proteinExistence type="predicted"/>
<dbReference type="AlphaFoldDB" id="A0A5C6RL89"/>
<dbReference type="EMBL" id="VOOR01000020">
    <property type="protein sequence ID" value="TXB63013.1"/>
    <property type="molecule type" value="Genomic_DNA"/>
</dbReference>
<dbReference type="GO" id="GO:0016020">
    <property type="term" value="C:membrane"/>
    <property type="evidence" value="ECO:0007669"/>
    <property type="project" value="UniProtKB-SubCell"/>
</dbReference>
<comment type="subcellular location">
    <subcellularLocation>
        <location evidence="1">Membrane</location>
        <topology evidence="1">Multi-pass membrane protein</topology>
    </subcellularLocation>
</comment>
<evidence type="ECO:0000256" key="2">
    <source>
        <dbReference type="ARBA" id="ARBA00022692"/>
    </source>
</evidence>
<feature type="transmembrane region" description="Helical" evidence="5">
    <location>
        <begin position="61"/>
        <end position="81"/>
    </location>
</feature>
<evidence type="ECO:0000313" key="6">
    <source>
        <dbReference type="EMBL" id="TXB63013.1"/>
    </source>
</evidence>
<keyword evidence="3 5" id="KW-1133">Transmembrane helix</keyword>
<evidence type="ECO:0000313" key="7">
    <source>
        <dbReference type="Proteomes" id="UP000321580"/>
    </source>
</evidence>
<sequence length="198" mass="22651">MVIDVIFAVASLWGFYVGFSRGIIKTIFTILSVIFGLMIAFRFGPDVTGLLESTVSDNPLMFVAGFLLTFVLTMMGIRLFANMLEGALESANINFINQVIGGLFMAALMILLYSVLLWFGDRSHLINNEAKNESRTYVYLEQYPEKVWDWGGRAKPILEDFWDHSIEFMDKLDGVKVEREESDPIIYDLPDEDERPRR</sequence>